<evidence type="ECO:0000256" key="1">
    <source>
        <dbReference type="SAM" id="MobiDB-lite"/>
    </source>
</evidence>
<organism evidence="2 3">
    <name type="scientific">Aspergillus heteromorphus CBS 117.55</name>
    <dbReference type="NCBI Taxonomy" id="1448321"/>
    <lineage>
        <taxon>Eukaryota</taxon>
        <taxon>Fungi</taxon>
        <taxon>Dikarya</taxon>
        <taxon>Ascomycota</taxon>
        <taxon>Pezizomycotina</taxon>
        <taxon>Eurotiomycetes</taxon>
        <taxon>Eurotiomycetidae</taxon>
        <taxon>Eurotiales</taxon>
        <taxon>Aspergillaceae</taxon>
        <taxon>Aspergillus</taxon>
        <taxon>Aspergillus subgen. Circumdati</taxon>
    </lineage>
</organism>
<accession>A0A317WRW2</accession>
<dbReference type="STRING" id="1448321.A0A317WRW2"/>
<comment type="caution">
    <text evidence="2">The sequence shown here is derived from an EMBL/GenBank/DDBJ whole genome shotgun (WGS) entry which is preliminary data.</text>
</comment>
<dbReference type="RefSeq" id="XP_025402326.1">
    <property type="nucleotide sequence ID" value="XM_025542545.1"/>
</dbReference>
<dbReference type="Proteomes" id="UP000247233">
    <property type="component" value="Unassembled WGS sequence"/>
</dbReference>
<feature type="region of interest" description="Disordered" evidence="1">
    <location>
        <begin position="40"/>
        <end position="68"/>
    </location>
</feature>
<evidence type="ECO:0000313" key="3">
    <source>
        <dbReference type="Proteomes" id="UP000247233"/>
    </source>
</evidence>
<name>A0A317WRW2_9EURO</name>
<keyword evidence="3" id="KW-1185">Reference proteome</keyword>
<dbReference type="VEuPathDB" id="FungiDB:BO70DRAFT_359460"/>
<dbReference type="OrthoDB" id="5395975at2759"/>
<sequence>MLATRLKSSRTYTPTTQTRDLDDLERGYWFLRVNLSSARPSQTQNENVDQNRHPGSKSKLNTSNTVGAGTVNGNGNGHGHDNANTWPLPLLTRFWTFLSEIITEGRAGWGVWCILEEDISSPVTVNAATITTTPTNTITTTTPTNTNTNTTTITTITSTDVDVDVDADADADADANTNPDPTALTIKIYAWGEIASHIYCLLFLASERRVRKMRAQWRDGADEVVIQM</sequence>
<reference evidence="2 3" key="1">
    <citation type="submission" date="2016-12" db="EMBL/GenBank/DDBJ databases">
        <title>The genomes of Aspergillus section Nigri reveals drivers in fungal speciation.</title>
        <authorList>
            <consortium name="DOE Joint Genome Institute"/>
            <person name="Vesth T.C."/>
            <person name="Nybo J."/>
            <person name="Theobald S."/>
            <person name="Brandl J."/>
            <person name="Frisvad J.C."/>
            <person name="Nielsen K.F."/>
            <person name="Lyhne E.K."/>
            <person name="Kogle M.E."/>
            <person name="Kuo A."/>
            <person name="Riley R."/>
            <person name="Clum A."/>
            <person name="Nolan M."/>
            <person name="Lipzen A."/>
            <person name="Salamov A."/>
            <person name="Henrissat B."/>
            <person name="Wiebenga A."/>
            <person name="De Vries R.P."/>
            <person name="Grigoriev I.V."/>
            <person name="Mortensen U.H."/>
            <person name="Andersen M.R."/>
            <person name="Baker S.E."/>
        </authorList>
    </citation>
    <scope>NUCLEOTIDE SEQUENCE [LARGE SCALE GENOMIC DNA]</scope>
    <source>
        <strain evidence="2 3">CBS 117.55</strain>
    </source>
</reference>
<dbReference type="EMBL" id="MSFL01000004">
    <property type="protein sequence ID" value="PWY89139.1"/>
    <property type="molecule type" value="Genomic_DNA"/>
</dbReference>
<gene>
    <name evidence="2" type="ORF">BO70DRAFT_359460</name>
</gene>
<dbReference type="AlphaFoldDB" id="A0A317WRW2"/>
<dbReference type="GeneID" id="37064782"/>
<proteinExistence type="predicted"/>
<protein>
    <submittedName>
        <fullName evidence="2">Uncharacterized protein</fullName>
    </submittedName>
</protein>
<evidence type="ECO:0000313" key="2">
    <source>
        <dbReference type="EMBL" id="PWY89139.1"/>
    </source>
</evidence>